<name>A0A8S3DFV8_9BILA</name>
<reference evidence="1" key="1">
    <citation type="submission" date="2021-02" db="EMBL/GenBank/DDBJ databases">
        <authorList>
            <person name="Nowell W R."/>
        </authorList>
    </citation>
    <scope>NUCLEOTIDE SEQUENCE</scope>
</reference>
<proteinExistence type="predicted"/>
<gene>
    <name evidence="1" type="ORF">GIL414_LOCUS57909</name>
</gene>
<protein>
    <submittedName>
        <fullName evidence="1">Uncharacterized protein</fullName>
    </submittedName>
</protein>
<organism evidence="1 2">
    <name type="scientific">Rotaria magnacalcarata</name>
    <dbReference type="NCBI Taxonomy" id="392030"/>
    <lineage>
        <taxon>Eukaryota</taxon>
        <taxon>Metazoa</taxon>
        <taxon>Spiralia</taxon>
        <taxon>Gnathifera</taxon>
        <taxon>Rotifera</taxon>
        <taxon>Eurotatoria</taxon>
        <taxon>Bdelloidea</taxon>
        <taxon>Philodinida</taxon>
        <taxon>Philodinidae</taxon>
        <taxon>Rotaria</taxon>
    </lineage>
</organism>
<dbReference type="AlphaFoldDB" id="A0A8S3DFV8"/>
<evidence type="ECO:0000313" key="2">
    <source>
        <dbReference type="Proteomes" id="UP000681720"/>
    </source>
</evidence>
<comment type="caution">
    <text evidence="1">The sequence shown here is derived from an EMBL/GenBank/DDBJ whole genome shotgun (WGS) entry which is preliminary data.</text>
</comment>
<evidence type="ECO:0000313" key="1">
    <source>
        <dbReference type="EMBL" id="CAF5011734.1"/>
    </source>
</evidence>
<dbReference type="EMBL" id="CAJOBJ010211282">
    <property type="protein sequence ID" value="CAF5011734.1"/>
    <property type="molecule type" value="Genomic_DNA"/>
</dbReference>
<feature type="non-terminal residue" evidence="1">
    <location>
        <position position="46"/>
    </location>
</feature>
<dbReference type="Proteomes" id="UP000681720">
    <property type="component" value="Unassembled WGS sequence"/>
</dbReference>
<accession>A0A8S3DFV8</accession>
<sequence length="46" mass="5306">MPKAAITTKSDEEERRRYENTIAQQAFKIAETSIDSAIDFIRYSIP</sequence>